<evidence type="ECO:0000256" key="3">
    <source>
        <dbReference type="ARBA" id="ARBA00010915"/>
    </source>
</evidence>
<dbReference type="EC" id="1.2.1.50" evidence="4"/>
<dbReference type="EMBL" id="CP029608">
    <property type="protein sequence ID" value="AXI61438.1"/>
    <property type="molecule type" value="Genomic_DNA"/>
</dbReference>
<dbReference type="GO" id="GO:0008218">
    <property type="term" value="P:bioluminescence"/>
    <property type="evidence" value="ECO:0007669"/>
    <property type="project" value="UniProtKB-KW"/>
</dbReference>
<dbReference type="Gene3D" id="3.40.605.10">
    <property type="entry name" value="Aldehyde Dehydrogenase, Chain A, domain 1"/>
    <property type="match status" value="1"/>
</dbReference>
<dbReference type="InterPro" id="IPR016161">
    <property type="entry name" value="Ald_DH/histidinol_DH"/>
</dbReference>
<dbReference type="KEGG" id="pke:DLD99_13475"/>
<dbReference type="GO" id="GO:0003995">
    <property type="term" value="F:acyl-CoA dehydrogenase activity"/>
    <property type="evidence" value="ECO:0007669"/>
    <property type="project" value="InterPro"/>
</dbReference>
<evidence type="ECO:0000256" key="1">
    <source>
        <dbReference type="ARBA" id="ARBA00003277"/>
    </source>
</evidence>
<comment type="pathway">
    <text evidence="2">Lipid metabolism; fatty acid reduction for biolumincescence.</text>
</comment>
<evidence type="ECO:0000256" key="6">
    <source>
        <dbReference type="ARBA" id="ARBA00023002"/>
    </source>
</evidence>
<dbReference type="PANTHER" id="PTHR43845:SF1">
    <property type="entry name" value="BLR5969 PROTEIN"/>
    <property type="match status" value="1"/>
</dbReference>
<sequence>MYLINGQLHDEFSLDAALDQLRQTLPFQLNLPLHSGTVIQAAAAFAVRLGDSTLALPLDAGQRQSLIEFCQPQGLLRKLERELGDQPAALRRPDYRQPRFERWSPLGLVVHITPGNATLLAFCAVIESLLAGNVNWLRPSSSDEGLTAQLLHALTQCDPSGQLAGHVAVVPATTAQIGQLCRWANGVSAWGGESALQAIREQIPAGCRWIDWGHRISFVYLTPDAVSPQILDDVVDEVCRLDQQACSSPQWVLVDSDDPAVLREIGLRLSEAFERRAGQWPPLPPTLQEASQITTDTAMARLTHSFTEVAGEVWATPGWRVIWTHDQSLQPSPLFRSLLLKPLPHARLVETLLPWRNVLQSCALICPEQRIAALSRRLIAAGVTRIAPIEAIHDGYEGEPHDGVYALQRLSRRVSVSLPPTQLPSHASLNGSAIAPCVTNLPIMSKEDFIARPINPSAQLYFRSGGSSGVPALSGFSYRDFHRQMRATADGLFAAGLDPSRDRVMNLFFSGGLYGGFFSFSNVLEQLDVTHLPMGAPADDDYREIAQLIVDQRVNTLIGMPSTLHRLFLNEQTRLRAYGGVEKVFLGGEHLGEQSRQLLQDCGVSLIRSAIYGSVDAGPLGHACSATGDGVFHLLSDIQHLEIVAFEADRPVHDTETGRLVFTSIERQGQNVQRYDVGDSGRWVPGQCGCGLTTPRFELLQRHGRLVRIGTDFICLSQLAQHLQSEFQVILEHAPDGLECMKVRSELEPHEVHERLLGYPTLATLVQTGLLTVEAQMCAIDGFTRNKHSGKTPLLIDNRRVRASSVLQGAHHEASN</sequence>
<reference evidence="9 10" key="1">
    <citation type="submission" date="2018-05" db="EMBL/GenBank/DDBJ databases">
        <title>Complete genome sequence of Pseudomonas kribbensis 46-2(T).</title>
        <authorList>
            <person name="Jeong H."/>
            <person name="Lee S.-G."/>
            <person name="Rha E."/>
            <person name="Kim H."/>
        </authorList>
    </citation>
    <scope>NUCLEOTIDE SEQUENCE [LARGE SCALE GENOMIC DNA]</scope>
    <source>
        <strain evidence="9 10">46-2</strain>
    </source>
</reference>
<comment type="catalytic activity">
    <reaction evidence="8">
        <text>a long-chain fatty aldehyde + NADP(+) + CoA = a long-chain fatty acyl-CoA + NADPH + H(+)</text>
        <dbReference type="Rhea" id="RHEA:15437"/>
        <dbReference type="ChEBI" id="CHEBI:15378"/>
        <dbReference type="ChEBI" id="CHEBI:17176"/>
        <dbReference type="ChEBI" id="CHEBI:57287"/>
        <dbReference type="ChEBI" id="CHEBI:57783"/>
        <dbReference type="ChEBI" id="CHEBI:58349"/>
        <dbReference type="ChEBI" id="CHEBI:83139"/>
        <dbReference type="EC" id="1.2.1.50"/>
    </reaction>
</comment>
<name>A0A345RQ72_9PSED</name>
<evidence type="ECO:0000256" key="8">
    <source>
        <dbReference type="ARBA" id="ARBA00049412"/>
    </source>
</evidence>
<dbReference type="GO" id="GO:0050062">
    <property type="term" value="F:long-chain-fatty-acyl-CoA reductase activity"/>
    <property type="evidence" value="ECO:0007669"/>
    <property type="project" value="UniProtKB-EC"/>
</dbReference>
<keyword evidence="10" id="KW-1185">Reference proteome</keyword>
<keyword evidence="6" id="KW-0560">Oxidoreductase</keyword>
<dbReference type="Pfam" id="PF05893">
    <property type="entry name" value="LuxC"/>
    <property type="match status" value="1"/>
</dbReference>
<keyword evidence="5" id="KW-0521">NADP</keyword>
<comment type="similarity">
    <text evidence="3">Belongs to the LuxC family.</text>
</comment>
<gene>
    <name evidence="9" type="ORF">DLD99_13475</name>
</gene>
<dbReference type="AlphaFoldDB" id="A0A345RQ72"/>
<proteinExistence type="inferred from homology"/>
<evidence type="ECO:0000256" key="4">
    <source>
        <dbReference type="ARBA" id="ARBA00013020"/>
    </source>
</evidence>
<dbReference type="PANTHER" id="PTHR43845">
    <property type="entry name" value="BLR5969 PROTEIN"/>
    <property type="match status" value="1"/>
</dbReference>
<evidence type="ECO:0000313" key="10">
    <source>
        <dbReference type="Proteomes" id="UP000253720"/>
    </source>
</evidence>
<dbReference type="InterPro" id="IPR008670">
    <property type="entry name" value="CoA_reduct_LuxC"/>
</dbReference>
<dbReference type="UniPathway" id="UPA00569"/>
<dbReference type="SUPFAM" id="SSF53720">
    <property type="entry name" value="ALDH-like"/>
    <property type="match status" value="1"/>
</dbReference>
<dbReference type="SUPFAM" id="SSF56801">
    <property type="entry name" value="Acetyl-CoA synthetase-like"/>
    <property type="match status" value="1"/>
</dbReference>
<comment type="function">
    <text evidence="1">LuxC is the fatty acid reductase enzyme responsible for synthesis of the aldehyde substrate for the luminescent reaction catalyzed by luciferase.</text>
</comment>
<dbReference type="InterPro" id="IPR016162">
    <property type="entry name" value="Ald_DH_N"/>
</dbReference>
<evidence type="ECO:0000313" key="9">
    <source>
        <dbReference type="EMBL" id="AXI61438.1"/>
    </source>
</evidence>
<accession>A0A345RQ72</accession>
<evidence type="ECO:0000256" key="5">
    <source>
        <dbReference type="ARBA" id="ARBA00022857"/>
    </source>
</evidence>
<evidence type="ECO:0000256" key="7">
    <source>
        <dbReference type="ARBA" id="ARBA00023223"/>
    </source>
</evidence>
<protein>
    <recommendedName>
        <fullName evidence="4">long-chain-fatty-acyl-CoA reductase</fullName>
        <ecNumber evidence="4">1.2.1.50</ecNumber>
    </recommendedName>
</protein>
<evidence type="ECO:0000256" key="2">
    <source>
        <dbReference type="ARBA" id="ARBA00004908"/>
    </source>
</evidence>
<dbReference type="RefSeq" id="WP_114882740.1">
    <property type="nucleotide sequence ID" value="NZ_CP029608.1"/>
</dbReference>
<organism evidence="9 10">
    <name type="scientific">Pseudomonas kribbensis</name>
    <dbReference type="NCBI Taxonomy" id="1628086"/>
    <lineage>
        <taxon>Bacteria</taxon>
        <taxon>Pseudomonadati</taxon>
        <taxon>Pseudomonadota</taxon>
        <taxon>Gammaproteobacteria</taxon>
        <taxon>Pseudomonadales</taxon>
        <taxon>Pseudomonadaceae</taxon>
        <taxon>Pseudomonas</taxon>
    </lineage>
</organism>
<dbReference type="Gene3D" id="3.40.50.12780">
    <property type="entry name" value="N-terminal domain of ligase-like"/>
    <property type="match status" value="1"/>
</dbReference>
<dbReference type="InterPro" id="IPR042099">
    <property type="entry name" value="ANL_N_sf"/>
</dbReference>
<keyword evidence="7" id="KW-0455">Luminescence</keyword>
<dbReference type="Proteomes" id="UP000253720">
    <property type="component" value="Chromosome"/>
</dbReference>